<proteinExistence type="inferred from homology"/>
<dbReference type="InterPro" id="IPR033931">
    <property type="entry name" value="PDK1-typ_PH"/>
</dbReference>
<dbReference type="InterPro" id="IPR050236">
    <property type="entry name" value="Ser_Thr_kinase_AGC"/>
</dbReference>
<evidence type="ECO:0000256" key="7">
    <source>
        <dbReference type="ARBA" id="ARBA00022777"/>
    </source>
</evidence>
<evidence type="ECO:0000313" key="13">
    <source>
        <dbReference type="EMBL" id="KFD71402.1"/>
    </source>
</evidence>
<name>A0A085NPK6_9BILA</name>
<dbReference type="AlphaFoldDB" id="A0A085NPK6"/>
<dbReference type="PROSITE" id="PS00108">
    <property type="entry name" value="PROTEIN_KINASE_ST"/>
    <property type="match status" value="2"/>
</dbReference>
<feature type="domain" description="Protein kinase" evidence="12">
    <location>
        <begin position="126"/>
        <end position="399"/>
    </location>
</feature>
<dbReference type="Gene3D" id="1.10.510.10">
    <property type="entry name" value="Transferase(Phosphotransferase) domain 1"/>
    <property type="match status" value="2"/>
</dbReference>
<evidence type="ECO:0000256" key="6">
    <source>
        <dbReference type="ARBA" id="ARBA00022741"/>
    </source>
</evidence>
<dbReference type="InterPro" id="IPR039046">
    <property type="entry name" value="PDPK1"/>
</dbReference>
<keyword evidence="4" id="KW-0723">Serine/threonine-protein kinase</keyword>
<accession>A0A085NPK6</accession>
<dbReference type="Pfam" id="PF00069">
    <property type="entry name" value="Pkinase"/>
    <property type="match status" value="2"/>
</dbReference>
<dbReference type="GO" id="GO:0005524">
    <property type="term" value="F:ATP binding"/>
    <property type="evidence" value="ECO:0007669"/>
    <property type="project" value="UniProtKB-UniRule"/>
</dbReference>
<keyword evidence="7" id="KW-0418">Kinase</keyword>
<evidence type="ECO:0000256" key="10">
    <source>
        <dbReference type="ARBA" id="ARBA00048679"/>
    </source>
</evidence>
<dbReference type="PANTHER" id="PTHR24356">
    <property type="entry name" value="SERINE/THREONINE-PROTEIN KINASE"/>
    <property type="match status" value="1"/>
</dbReference>
<evidence type="ECO:0000256" key="2">
    <source>
        <dbReference type="ARBA" id="ARBA00012513"/>
    </source>
</evidence>
<dbReference type="InterPro" id="IPR008271">
    <property type="entry name" value="Ser/Thr_kinase_AS"/>
</dbReference>
<evidence type="ECO:0000256" key="11">
    <source>
        <dbReference type="PROSITE-ProRule" id="PRU10141"/>
    </source>
</evidence>
<keyword evidence="8 11" id="KW-0067">ATP-binding</keyword>
<dbReference type="InterPro" id="IPR000719">
    <property type="entry name" value="Prot_kinase_dom"/>
</dbReference>
<dbReference type="Proteomes" id="UP000030758">
    <property type="component" value="Unassembled WGS sequence"/>
</dbReference>
<dbReference type="PROSITE" id="PS00107">
    <property type="entry name" value="PROTEIN_KINASE_ATP"/>
    <property type="match status" value="1"/>
</dbReference>
<dbReference type="Pfam" id="PF14593">
    <property type="entry name" value="PH_3"/>
    <property type="match status" value="2"/>
</dbReference>
<protein>
    <recommendedName>
        <fullName evidence="3">3-phosphoinositide-dependent protein kinase 1</fullName>
        <ecNumber evidence="2">2.7.11.1</ecNumber>
    </recommendedName>
</protein>
<dbReference type="SUPFAM" id="SSF50729">
    <property type="entry name" value="PH domain-like"/>
    <property type="match status" value="2"/>
</dbReference>
<dbReference type="PROSITE" id="PS50011">
    <property type="entry name" value="PROTEIN_KINASE_DOM"/>
    <property type="match status" value="2"/>
</dbReference>
<dbReference type="Gene3D" id="3.30.200.20">
    <property type="entry name" value="Phosphorylase Kinase, domain 1"/>
    <property type="match status" value="2"/>
</dbReference>
<evidence type="ECO:0000259" key="12">
    <source>
        <dbReference type="PROSITE" id="PS50011"/>
    </source>
</evidence>
<dbReference type="CDD" id="cd05581">
    <property type="entry name" value="STKc_PDK1"/>
    <property type="match status" value="1"/>
</dbReference>
<dbReference type="FunFam" id="1.10.510.10:FF:000163">
    <property type="entry name" value="3-phosphoinositide-dependent protein kinase 1"/>
    <property type="match status" value="2"/>
</dbReference>
<dbReference type="EMBL" id="KL367482">
    <property type="protein sequence ID" value="KFD71402.1"/>
    <property type="molecule type" value="Genomic_DNA"/>
</dbReference>
<dbReference type="InterPro" id="IPR011993">
    <property type="entry name" value="PH-like_dom_sf"/>
</dbReference>
<dbReference type="SUPFAM" id="SSF56112">
    <property type="entry name" value="Protein kinase-like (PK-like)"/>
    <property type="match status" value="2"/>
</dbReference>
<evidence type="ECO:0000256" key="5">
    <source>
        <dbReference type="ARBA" id="ARBA00022679"/>
    </source>
</evidence>
<dbReference type="Gene3D" id="2.30.29.30">
    <property type="entry name" value="Pleckstrin-homology domain (PH domain)/Phosphotyrosine-binding domain (PTB)"/>
    <property type="match status" value="2"/>
</dbReference>
<dbReference type="CDD" id="cd01262">
    <property type="entry name" value="PH_PDK1"/>
    <property type="match status" value="2"/>
</dbReference>
<comment type="similarity">
    <text evidence="1">Belongs to the protein kinase superfamily. AGC Ser/Thr protein kinase family. PDPK1 subfamily.</text>
</comment>
<dbReference type="InterPro" id="IPR011009">
    <property type="entry name" value="Kinase-like_dom_sf"/>
</dbReference>
<feature type="domain" description="Protein kinase" evidence="12">
    <location>
        <begin position="513"/>
        <end position="815"/>
    </location>
</feature>
<dbReference type="SMART" id="SM00220">
    <property type="entry name" value="S_TKc"/>
    <property type="match status" value="2"/>
</dbReference>
<dbReference type="GO" id="GO:0035556">
    <property type="term" value="P:intracellular signal transduction"/>
    <property type="evidence" value="ECO:0007669"/>
    <property type="project" value="TreeGrafter"/>
</dbReference>
<dbReference type="PANTHER" id="PTHR24356:SF163">
    <property type="entry name" value="3-PHOSPHOINOSITIDE-DEPENDENT PROTEIN KINASE 1-RELATED"/>
    <property type="match status" value="1"/>
</dbReference>
<keyword evidence="6 11" id="KW-0547">Nucleotide-binding</keyword>
<evidence type="ECO:0000256" key="3">
    <source>
        <dbReference type="ARBA" id="ARBA00018538"/>
    </source>
</evidence>
<organism evidence="13">
    <name type="scientific">Trichuris suis</name>
    <name type="common">pig whipworm</name>
    <dbReference type="NCBI Taxonomy" id="68888"/>
    <lineage>
        <taxon>Eukaryota</taxon>
        <taxon>Metazoa</taxon>
        <taxon>Ecdysozoa</taxon>
        <taxon>Nematoda</taxon>
        <taxon>Enoplea</taxon>
        <taxon>Dorylaimia</taxon>
        <taxon>Trichinellida</taxon>
        <taxon>Trichuridae</taxon>
        <taxon>Trichuris</taxon>
    </lineage>
</organism>
<feature type="binding site" evidence="11">
    <location>
        <position position="155"/>
    </location>
    <ligand>
        <name>ATP</name>
        <dbReference type="ChEBI" id="CHEBI:30616"/>
    </ligand>
</feature>
<sequence length="1035" mass="116647">MGSNVSCEHGSLSVWFRGRTLVLRAQLVFSRRQFRPFPLPPLINSCDVAIGQKREKAVSCFHPCHGNSKLARAAWKMLAPGEKSTADQAPAPEADDYKNAVVTASTTASPKPFSDGTAKSRSPNDYVFIRSVGEGSFSSVFAGIEAATGRECAIKVCEKQLIRRERKVPYVMREKDAMTILNRHPHPFVVRLFCTFQDEGRLYFVMSFAQNGELLSWLKKLGSFEESVARFYTAEILVALEHLHKVGIIHRDLKPENVLLTNEMHILVSDFGSAKILYPGLIPNRPTPLLAQQSKRASFVGTAQYVSPEVLSSKEATCSCDYWALGCMLYQMLSGLPPFRAPNEYLIFQKITKLDYSFPEGFNQVAMDLVQKLLVLEPAERLGSEEKGGPDRLKEHPFFAGIPWDSLPTEKPPQILPYLPGVVTPQAGFPENFRDLEPGFDDKQLTRLLGLELGGTREINGASDNGISNGNSKDTVKARLEEQRKNNPYHKIVEGHLIIKSGYLEKRKGLFARKRMFLLTEGPHIYYVEPSSMELKGQIPWTKELRPEAKNFKIFFVYTVNLVYPIERTTWRISLATPWIGVERSSKSTRSILQRPHLQRPHLANEIGVTKADVDSTLDFVMSFAQNGELLSWLKKLGSFEESVARFYTAEILVALEHLHKVGIIHRDLKPENVLLTNEMHILVSDFGSAKILYPGLIPNRPTPLLAQQSKRASFVGTAQYVSPEVLSSKEATCSCDYWALGCMLYQMLSGLPPFRAPNEYLIFQKITKLDYSFPEGFNQVAMDLVQKLLVLEPAERLGSEEKGGPDRLKEHPFFAGIPWDSLPTEKPPQILPYLPGVVTPQAGFPENFRDLEPGFDDKQLTRLLGLELGGTREINGASDNGISNGNSKDTVKARLEEQRKNNPYHKIVEGHLIIKSGYLEKRKVIVAFSIEMRLHKGICALQGLFARKRMFLLTEGPHIYYVEPSSMELKGQIPWTKELRPEAKNFKIFFVYTPNRTYYLEDLTGHALDWCRTIEQVHQKYFATPASSTPASCE</sequence>
<evidence type="ECO:0000256" key="4">
    <source>
        <dbReference type="ARBA" id="ARBA00022527"/>
    </source>
</evidence>
<reference evidence="13" key="1">
    <citation type="journal article" date="2014" name="Nat. Genet.">
        <title>Genome and transcriptome of the porcine whipworm Trichuris suis.</title>
        <authorList>
            <person name="Jex A.R."/>
            <person name="Nejsum P."/>
            <person name="Schwarz E.M."/>
            <person name="Hu L."/>
            <person name="Young N.D."/>
            <person name="Hall R.S."/>
            <person name="Korhonen P.K."/>
            <person name="Liao S."/>
            <person name="Thamsborg S."/>
            <person name="Xia J."/>
            <person name="Xu P."/>
            <person name="Wang S."/>
            <person name="Scheerlinck J.P."/>
            <person name="Hofmann A."/>
            <person name="Sternberg P.W."/>
            <person name="Wang J."/>
            <person name="Gasser R.B."/>
        </authorList>
    </citation>
    <scope>NUCLEOTIDE SEQUENCE [LARGE SCALE GENOMIC DNA]</scope>
    <source>
        <strain evidence="13">DCEP-RM93F</strain>
    </source>
</reference>
<evidence type="ECO:0000256" key="8">
    <source>
        <dbReference type="ARBA" id="ARBA00022840"/>
    </source>
</evidence>
<dbReference type="GO" id="GO:0004674">
    <property type="term" value="F:protein serine/threonine kinase activity"/>
    <property type="evidence" value="ECO:0007669"/>
    <property type="project" value="UniProtKB-KW"/>
</dbReference>
<evidence type="ECO:0000256" key="1">
    <source>
        <dbReference type="ARBA" id="ARBA00010006"/>
    </source>
</evidence>
<gene>
    <name evidence="13" type="ORF">M514_07115</name>
</gene>
<evidence type="ECO:0000256" key="9">
    <source>
        <dbReference type="ARBA" id="ARBA00047899"/>
    </source>
</evidence>
<comment type="catalytic activity">
    <reaction evidence="9">
        <text>L-threonyl-[protein] + ATP = O-phospho-L-threonyl-[protein] + ADP + H(+)</text>
        <dbReference type="Rhea" id="RHEA:46608"/>
        <dbReference type="Rhea" id="RHEA-COMP:11060"/>
        <dbReference type="Rhea" id="RHEA-COMP:11605"/>
        <dbReference type="ChEBI" id="CHEBI:15378"/>
        <dbReference type="ChEBI" id="CHEBI:30013"/>
        <dbReference type="ChEBI" id="CHEBI:30616"/>
        <dbReference type="ChEBI" id="CHEBI:61977"/>
        <dbReference type="ChEBI" id="CHEBI:456216"/>
        <dbReference type="EC" id="2.7.11.1"/>
    </reaction>
</comment>
<dbReference type="InterPro" id="IPR017441">
    <property type="entry name" value="Protein_kinase_ATP_BS"/>
</dbReference>
<keyword evidence="5" id="KW-0808">Transferase</keyword>
<dbReference type="EC" id="2.7.11.1" evidence="2"/>
<comment type="catalytic activity">
    <reaction evidence="10">
        <text>L-seryl-[protein] + ATP = O-phospho-L-seryl-[protein] + ADP + H(+)</text>
        <dbReference type="Rhea" id="RHEA:17989"/>
        <dbReference type="Rhea" id="RHEA-COMP:9863"/>
        <dbReference type="Rhea" id="RHEA-COMP:11604"/>
        <dbReference type="ChEBI" id="CHEBI:15378"/>
        <dbReference type="ChEBI" id="CHEBI:29999"/>
        <dbReference type="ChEBI" id="CHEBI:30616"/>
        <dbReference type="ChEBI" id="CHEBI:83421"/>
        <dbReference type="ChEBI" id="CHEBI:456216"/>
        <dbReference type="EC" id="2.7.11.1"/>
    </reaction>
</comment>